<evidence type="ECO:0000313" key="4">
    <source>
        <dbReference type="Proteomes" id="UP000005240"/>
    </source>
</evidence>
<name>A0A0C4F7I0_PUCT1</name>
<dbReference type="AlphaFoldDB" id="A0A0C4F7I0"/>
<evidence type="ECO:0000313" key="3">
    <source>
        <dbReference type="EnsemblFungi" id="PTTG_09113-t43_1-p1"/>
    </source>
</evidence>
<reference evidence="2" key="2">
    <citation type="submission" date="2016-05" db="EMBL/GenBank/DDBJ databases">
        <title>Comparative analysis highlights variable genome content of wheat rusts and divergence of the mating loci.</title>
        <authorList>
            <person name="Cuomo C.A."/>
            <person name="Bakkeren G."/>
            <person name="Szabo L."/>
            <person name="Khalil H."/>
            <person name="Joly D."/>
            <person name="Goldberg J."/>
            <person name="Young S."/>
            <person name="Zeng Q."/>
            <person name="Fellers J."/>
        </authorList>
    </citation>
    <scope>NUCLEOTIDE SEQUENCE [LARGE SCALE GENOMIC DNA]</scope>
    <source>
        <strain evidence="2">1-1 BBBD Race 1</strain>
    </source>
</reference>
<reference evidence="2" key="1">
    <citation type="submission" date="2009-11" db="EMBL/GenBank/DDBJ databases">
        <authorList>
            <consortium name="The Broad Institute Genome Sequencing Platform"/>
            <person name="Ward D."/>
            <person name="Feldgarden M."/>
            <person name="Earl A."/>
            <person name="Young S.K."/>
            <person name="Zeng Q."/>
            <person name="Koehrsen M."/>
            <person name="Alvarado L."/>
            <person name="Berlin A."/>
            <person name="Bochicchio J."/>
            <person name="Borenstein D."/>
            <person name="Chapman S.B."/>
            <person name="Chen Z."/>
            <person name="Engels R."/>
            <person name="Freedman E."/>
            <person name="Gellesch M."/>
            <person name="Goldberg J."/>
            <person name="Griggs A."/>
            <person name="Gujja S."/>
            <person name="Heilman E."/>
            <person name="Heiman D."/>
            <person name="Hepburn T."/>
            <person name="Howarth C."/>
            <person name="Jen D."/>
            <person name="Larson L."/>
            <person name="Lewis B."/>
            <person name="Mehta T."/>
            <person name="Park D."/>
            <person name="Pearson M."/>
            <person name="Roberts A."/>
            <person name="Saif S."/>
            <person name="Shea T."/>
            <person name="Shenoy N."/>
            <person name="Sisk P."/>
            <person name="Stolte C."/>
            <person name="Sykes S."/>
            <person name="Thomson T."/>
            <person name="Walk T."/>
            <person name="White J."/>
            <person name="Yandava C."/>
            <person name="Izard J."/>
            <person name="Baranova O.V."/>
            <person name="Blanton J.M."/>
            <person name="Tanner A.C."/>
            <person name="Dewhirst F.E."/>
            <person name="Haas B."/>
            <person name="Nusbaum C."/>
            <person name="Birren B."/>
        </authorList>
    </citation>
    <scope>NUCLEOTIDE SEQUENCE [LARGE SCALE GENOMIC DNA]</scope>
    <source>
        <strain evidence="2">1-1 BBBD Race 1</strain>
    </source>
</reference>
<dbReference type="EnsemblFungi" id="PTTG_09113-t43_1">
    <property type="protein sequence ID" value="PTTG_09113-t43_1-p1"/>
    <property type="gene ID" value="PTTG_09113"/>
</dbReference>
<evidence type="ECO:0000256" key="1">
    <source>
        <dbReference type="SAM" id="MobiDB-lite"/>
    </source>
</evidence>
<organism evidence="2">
    <name type="scientific">Puccinia triticina (isolate 1-1 / race 1 (BBBD))</name>
    <name type="common">Brown leaf rust fungus</name>
    <dbReference type="NCBI Taxonomy" id="630390"/>
    <lineage>
        <taxon>Eukaryota</taxon>
        <taxon>Fungi</taxon>
        <taxon>Dikarya</taxon>
        <taxon>Basidiomycota</taxon>
        <taxon>Pucciniomycotina</taxon>
        <taxon>Pucciniomycetes</taxon>
        <taxon>Pucciniales</taxon>
        <taxon>Pucciniaceae</taxon>
        <taxon>Puccinia</taxon>
    </lineage>
</organism>
<reference evidence="3 4" key="3">
    <citation type="journal article" date="2017" name="G3 (Bethesda)">
        <title>Comparative analysis highlights variable genome content of wheat rusts and divergence of the mating loci.</title>
        <authorList>
            <person name="Cuomo C.A."/>
            <person name="Bakkeren G."/>
            <person name="Khalil H.B."/>
            <person name="Panwar V."/>
            <person name="Joly D."/>
            <person name="Linning R."/>
            <person name="Sakthikumar S."/>
            <person name="Song X."/>
            <person name="Adiconis X."/>
            <person name="Fan L."/>
            <person name="Goldberg J.M."/>
            <person name="Levin J.Z."/>
            <person name="Young S."/>
            <person name="Zeng Q."/>
            <person name="Anikster Y."/>
            <person name="Bruce M."/>
            <person name="Wang M."/>
            <person name="Yin C."/>
            <person name="McCallum B."/>
            <person name="Szabo L.J."/>
            <person name="Hulbert S."/>
            <person name="Chen X."/>
            <person name="Fellers J.P."/>
        </authorList>
    </citation>
    <scope>NUCLEOTIDE SEQUENCE</scope>
    <source>
        <strain evidence="3">isolate 1-1 / race 1 (BBBD)</strain>
        <strain evidence="4">Isolate 1-1 / race 1 (BBBD)</strain>
    </source>
</reference>
<proteinExistence type="predicted"/>
<keyword evidence="4" id="KW-1185">Reference proteome</keyword>
<feature type="compositionally biased region" description="Polar residues" evidence="1">
    <location>
        <begin position="1"/>
        <end position="10"/>
    </location>
</feature>
<gene>
    <name evidence="2" type="ORF">PTTG_09113</name>
</gene>
<dbReference type="VEuPathDB" id="FungiDB:PTTG_09113"/>
<dbReference type="Proteomes" id="UP000005240">
    <property type="component" value="Unassembled WGS sequence"/>
</dbReference>
<feature type="region of interest" description="Disordered" evidence="1">
    <location>
        <begin position="53"/>
        <end position="117"/>
    </location>
</feature>
<reference evidence="3" key="4">
    <citation type="submission" date="2025-05" db="UniProtKB">
        <authorList>
            <consortium name="EnsemblFungi"/>
        </authorList>
    </citation>
    <scope>IDENTIFICATION</scope>
    <source>
        <strain evidence="3">isolate 1-1 / race 1 (BBBD)</strain>
    </source>
</reference>
<dbReference type="EMBL" id="ADAS02000747">
    <property type="protein sequence ID" value="OAV86879.1"/>
    <property type="molecule type" value="Genomic_DNA"/>
</dbReference>
<evidence type="ECO:0000313" key="2">
    <source>
        <dbReference type="EMBL" id="OAV86879.1"/>
    </source>
</evidence>
<protein>
    <submittedName>
        <fullName evidence="2 3">Uncharacterized protein</fullName>
    </submittedName>
</protein>
<feature type="region of interest" description="Disordered" evidence="1">
    <location>
        <begin position="1"/>
        <end position="35"/>
    </location>
</feature>
<sequence>MSQNLDNLSASMKEANPVSPSEDADVTARLTRSQAADPAAKANFLVQLALESPPNPQAVSTSAQAKVPTAKKAKPAKATAKPAPANPNPKEPAATVKGSVPPQTSQLLATIGAKHVK</sequence>
<accession>A0A0C4F7I0</accession>